<dbReference type="GO" id="GO:0070971">
    <property type="term" value="C:endoplasmic reticulum exit site"/>
    <property type="evidence" value="ECO:0007669"/>
    <property type="project" value="UniProtKB-ARBA"/>
</dbReference>
<keyword evidence="5 6" id="KW-0931">ER-Golgi transport</keyword>
<comment type="similarity">
    <text evidence="2 6">Belongs to the SEC16 family.</text>
</comment>
<protein>
    <recommendedName>
        <fullName evidence="6">Protein transport protein sec16</fullName>
    </recommendedName>
</protein>
<comment type="subcellular location">
    <subcellularLocation>
        <location evidence="1">Endoplasmic reticulum</location>
    </subcellularLocation>
    <subcellularLocation>
        <location evidence="6">Golgi apparatus membrane</location>
    </subcellularLocation>
</comment>
<dbReference type="Pfam" id="PF12932">
    <property type="entry name" value="Sec16"/>
    <property type="match status" value="1"/>
</dbReference>
<feature type="domain" description="Sec16 Sec23-binding" evidence="8">
    <location>
        <begin position="745"/>
        <end position="922"/>
    </location>
</feature>
<dbReference type="GO" id="GO:0015031">
    <property type="term" value="P:protein transport"/>
    <property type="evidence" value="ECO:0007669"/>
    <property type="project" value="UniProtKB-KW"/>
</dbReference>
<keyword evidence="3 6" id="KW-0813">Transport</keyword>
<dbReference type="CDD" id="cd09233">
    <property type="entry name" value="ACE1-Sec16-like"/>
    <property type="match status" value="1"/>
</dbReference>
<feature type="domain" description="Sec16 central conserved" evidence="9">
    <location>
        <begin position="561"/>
        <end position="683"/>
    </location>
</feature>
<evidence type="ECO:0000256" key="4">
    <source>
        <dbReference type="ARBA" id="ARBA00022824"/>
    </source>
</evidence>
<evidence type="ECO:0000256" key="2">
    <source>
        <dbReference type="ARBA" id="ARBA00005927"/>
    </source>
</evidence>
<feature type="region of interest" description="Disordered" evidence="7">
    <location>
        <begin position="406"/>
        <end position="425"/>
    </location>
</feature>
<feature type="region of interest" description="Disordered" evidence="7">
    <location>
        <begin position="50"/>
        <end position="87"/>
    </location>
</feature>
<dbReference type="EMBL" id="GDJX01008743">
    <property type="protein sequence ID" value="JAT59193.1"/>
    <property type="molecule type" value="Transcribed_RNA"/>
</dbReference>
<evidence type="ECO:0000259" key="8">
    <source>
        <dbReference type="Pfam" id="PF12931"/>
    </source>
</evidence>
<evidence type="ECO:0000256" key="7">
    <source>
        <dbReference type="SAM" id="MobiDB-lite"/>
    </source>
</evidence>
<evidence type="ECO:0000256" key="1">
    <source>
        <dbReference type="ARBA" id="ARBA00004240"/>
    </source>
</evidence>
<keyword evidence="6" id="KW-0333">Golgi apparatus</keyword>
<accession>A0A1D1YWY9</accession>
<organism evidence="10">
    <name type="scientific">Anthurium amnicola</name>
    <dbReference type="NCBI Taxonomy" id="1678845"/>
    <lineage>
        <taxon>Eukaryota</taxon>
        <taxon>Viridiplantae</taxon>
        <taxon>Streptophyta</taxon>
        <taxon>Embryophyta</taxon>
        <taxon>Tracheophyta</taxon>
        <taxon>Spermatophyta</taxon>
        <taxon>Magnoliopsida</taxon>
        <taxon>Liliopsida</taxon>
        <taxon>Araceae</taxon>
        <taxon>Pothoideae</taxon>
        <taxon>Potheae</taxon>
        <taxon>Anthurium</taxon>
    </lineage>
</organism>
<dbReference type="GO" id="GO:0000139">
    <property type="term" value="C:Golgi membrane"/>
    <property type="evidence" value="ECO:0007669"/>
    <property type="project" value="UniProtKB-SubCell"/>
</dbReference>
<evidence type="ECO:0000313" key="10">
    <source>
        <dbReference type="EMBL" id="JAT59193.1"/>
    </source>
</evidence>
<keyword evidence="4 6" id="KW-0256">Endoplasmic reticulum</keyword>
<dbReference type="Gene3D" id="1.25.40.1030">
    <property type="match status" value="1"/>
</dbReference>
<dbReference type="InterPro" id="IPR024340">
    <property type="entry name" value="Sec16_CCD"/>
</dbReference>
<name>A0A1D1YWY9_9ARAE</name>
<dbReference type="InterPro" id="IPR024298">
    <property type="entry name" value="Sec16_Sec23-bd"/>
</dbReference>
<dbReference type="GO" id="GO:0007030">
    <property type="term" value="P:Golgi organization"/>
    <property type="evidence" value="ECO:0007669"/>
    <property type="project" value="TreeGrafter"/>
</dbReference>
<reference evidence="10" key="1">
    <citation type="submission" date="2015-07" db="EMBL/GenBank/DDBJ databases">
        <title>Transcriptome Assembly of Anthurium amnicola.</title>
        <authorList>
            <person name="Suzuki J."/>
        </authorList>
    </citation>
    <scope>NUCLEOTIDE SEQUENCE</scope>
</reference>
<dbReference type="GO" id="GO:0070973">
    <property type="term" value="P:protein localization to endoplasmic reticulum exit site"/>
    <property type="evidence" value="ECO:0007669"/>
    <property type="project" value="TreeGrafter"/>
</dbReference>
<evidence type="ECO:0000259" key="9">
    <source>
        <dbReference type="Pfam" id="PF12932"/>
    </source>
</evidence>
<dbReference type="AlphaFoldDB" id="A0A1D1YWY9"/>
<evidence type="ECO:0000256" key="6">
    <source>
        <dbReference type="RuleBase" id="RU364101"/>
    </source>
</evidence>
<evidence type="ECO:0000256" key="3">
    <source>
        <dbReference type="ARBA" id="ARBA00022448"/>
    </source>
</evidence>
<evidence type="ECO:0000256" key="5">
    <source>
        <dbReference type="ARBA" id="ARBA00022892"/>
    </source>
</evidence>
<dbReference type="PANTHER" id="PTHR13402:SF6">
    <property type="entry name" value="SECRETORY 16, ISOFORM I"/>
    <property type="match status" value="1"/>
</dbReference>
<sequence>MASTAVFQGEDQTDEDFFDKLVGDDEFGLTGSGSADGDMARALSNLSIDDVGTSADSFEPEEQHGDQNVLVSEPQVKDSSVPEESAPVAPCNTVAFDEAGWSSDPVNAMTEVGSPGSSTEKSIGCKGTCIKEVQWSSFSSGQGQLDFSGCGSYTDFFPETPDESASQLVVGKGSENTVANLNSSFGSFETQDAQNLGVANDQSTRLISSEQSDAQAHGAFNEQVTPGNESQQWENAYPGWKYDANTGQWCQVESYDATTNVPLDGYGPAVANYQEYSQPSTELADDGFVHGQRAEISYLQQTAQSVVETVSNEYTTGNVSNWNQVSHENVDYPPNMVFDPQYPGWYYDNNTLQWYSLESYTQSLQTMAHTVQNQRSQNVGASSDGLFSDQTHTLYNNEVGQLQTQALGSQSSQEQRDQGGYSSNHYQPNVWQPVQDDRHGTTFSFSGNQTMGKNFYGSQTPEENYVDQQIGFQTAETVPNHLHGSTVGTNSFSAFVAAESSYQFSQSRTEQIQHVNISQNYYLNQNSTNYPQQFPQSENASYSQFSYTPNGGRSLEGRPPHALVTFGFGGKLIVMKDTSFGTSLAYSSQGAKNGEITVLNLSEVVTENMSSATVGNNSCDYFHTLCRQSFPGPLVGGNAAMKDLNKWIDERITSCESSTMDFRKGELLRLLLSLLKISCQHYGKLRSPFGADPSLQEADSPELAVTRLFASVRKNGDHLREYGAFTHCMHNLPSEGHIRKTSIEVQNLLVSGRRKEALQCAQEGQLWGPALVLAAQLGDKFYVDTVKQMAHRQFVSGSPLRTLCLLIAGQPADVFSTDNSNNSLTGAINMSQQPVQVSTSGMLDDWEENLAIITANRTKDDELVIIHLGDCLWKERDEVTAAHTCYLVAEANFESYSDKARLCLIGADHWKCPRTYASPEAIQVIVT</sequence>
<dbReference type="GO" id="GO:0012507">
    <property type="term" value="C:ER to Golgi transport vesicle membrane"/>
    <property type="evidence" value="ECO:0007669"/>
    <property type="project" value="TreeGrafter"/>
</dbReference>
<gene>
    <name evidence="10" type="primary">sec16_5</name>
    <name evidence="10" type="ORF">g.96363</name>
</gene>
<proteinExistence type="inferred from homology"/>
<dbReference type="Pfam" id="PF12931">
    <property type="entry name" value="TPR_Sec16"/>
    <property type="match status" value="1"/>
</dbReference>
<keyword evidence="6" id="KW-0653">Protein transport</keyword>
<dbReference type="PANTHER" id="PTHR13402">
    <property type="entry name" value="RGPR-RELATED"/>
    <property type="match status" value="1"/>
</dbReference>
<dbReference type="GO" id="GO:0016192">
    <property type="term" value="P:vesicle-mediated transport"/>
    <property type="evidence" value="ECO:0007669"/>
    <property type="project" value="UniProtKB-KW"/>
</dbReference>
<keyword evidence="6" id="KW-0472">Membrane</keyword>